<proteinExistence type="inferred from homology"/>
<protein>
    <submittedName>
        <fullName evidence="2">Uncharacterized protein</fullName>
    </submittedName>
</protein>
<dbReference type="Pfam" id="PF04525">
    <property type="entry name" value="LOR"/>
    <property type="match status" value="1"/>
</dbReference>
<dbReference type="InterPro" id="IPR025659">
    <property type="entry name" value="Tubby-like_C"/>
</dbReference>
<dbReference type="OrthoDB" id="1717754at2759"/>
<organism evidence="2 3">
    <name type="scientific">Mikania micrantha</name>
    <name type="common">bitter vine</name>
    <dbReference type="NCBI Taxonomy" id="192012"/>
    <lineage>
        <taxon>Eukaryota</taxon>
        <taxon>Viridiplantae</taxon>
        <taxon>Streptophyta</taxon>
        <taxon>Embryophyta</taxon>
        <taxon>Tracheophyta</taxon>
        <taxon>Spermatophyta</taxon>
        <taxon>Magnoliopsida</taxon>
        <taxon>eudicotyledons</taxon>
        <taxon>Gunneridae</taxon>
        <taxon>Pentapetalae</taxon>
        <taxon>asterids</taxon>
        <taxon>campanulids</taxon>
        <taxon>Asterales</taxon>
        <taxon>Asteraceae</taxon>
        <taxon>Asteroideae</taxon>
        <taxon>Heliantheae alliance</taxon>
        <taxon>Eupatorieae</taxon>
        <taxon>Mikania</taxon>
    </lineage>
</organism>
<comment type="caution">
    <text evidence="2">The sequence shown here is derived from an EMBL/GenBank/DDBJ whole genome shotgun (WGS) entry which is preliminary data.</text>
</comment>
<dbReference type="SUPFAM" id="SSF54518">
    <property type="entry name" value="Tubby C-terminal domain-like"/>
    <property type="match status" value="1"/>
</dbReference>
<accession>A0A5N6M3V6</accession>
<evidence type="ECO:0000313" key="3">
    <source>
        <dbReference type="Proteomes" id="UP000326396"/>
    </source>
</evidence>
<sequence>MAQPSYAHVMPLVSVIGPQFVAPHEFNVIVDRHSNEGLVITDTNHRILFTVKSCDTFLHCQRLLQDANDIPIALLREKNMSAHDRWNVYRGESNNDQEIIFSIVSNHMVSIKTHLKVFLANKTSGRDDCDFTIKGKWSKKNCKIYMGDSSTVIAHMGKMQSHANKDKFMVTIGPKVDYAFVVALIAIVDAMESQYAKVGNAIAGDGAGAVVGQIFGVFQCRPNFASISVVLDGDFSKELEGLPVEKLKISLATTKNFVDCGIFVMCHMDMFNANYARSWDCGFPKDERAKKIKCGLLRKKNAYKMLTSDVNIYKARVIKEADELDVGTTY</sequence>
<dbReference type="AlphaFoldDB" id="A0A5N6M3V6"/>
<evidence type="ECO:0000313" key="2">
    <source>
        <dbReference type="EMBL" id="KAD3067603.1"/>
    </source>
</evidence>
<dbReference type="Proteomes" id="UP000326396">
    <property type="component" value="Linkage Group LG7"/>
</dbReference>
<reference evidence="2 3" key="1">
    <citation type="submission" date="2019-05" db="EMBL/GenBank/DDBJ databases">
        <title>Mikania micrantha, genome provides insights into the molecular mechanism of rapid growth.</title>
        <authorList>
            <person name="Liu B."/>
        </authorList>
    </citation>
    <scope>NUCLEOTIDE SEQUENCE [LARGE SCALE GENOMIC DNA]</scope>
    <source>
        <strain evidence="2">NLD-2019</strain>
        <tissue evidence="2">Leaf</tissue>
    </source>
</reference>
<name>A0A5N6M3V6_9ASTR</name>
<dbReference type="InterPro" id="IPR038595">
    <property type="entry name" value="LOR_sf"/>
</dbReference>
<comment type="similarity">
    <text evidence="1">Belongs to the LOR family.</text>
</comment>
<dbReference type="EMBL" id="SZYD01000017">
    <property type="protein sequence ID" value="KAD3067603.1"/>
    <property type="molecule type" value="Genomic_DNA"/>
</dbReference>
<dbReference type="InterPro" id="IPR007612">
    <property type="entry name" value="LOR"/>
</dbReference>
<dbReference type="PANTHER" id="PTHR31087:SF122">
    <property type="entry name" value="TUBBY-LIKE PROTEIN"/>
    <property type="match status" value="1"/>
</dbReference>
<dbReference type="PANTHER" id="PTHR31087">
    <property type="match status" value="1"/>
</dbReference>
<dbReference type="Gene3D" id="2.40.160.200">
    <property type="entry name" value="LURP1-related"/>
    <property type="match status" value="1"/>
</dbReference>
<gene>
    <name evidence="2" type="ORF">E3N88_35483</name>
</gene>
<keyword evidence="3" id="KW-1185">Reference proteome</keyword>
<evidence type="ECO:0000256" key="1">
    <source>
        <dbReference type="ARBA" id="ARBA00005437"/>
    </source>
</evidence>